<keyword evidence="1" id="KW-0560">Oxidoreductase</keyword>
<dbReference type="GO" id="GO:0070403">
    <property type="term" value="F:NAD+ binding"/>
    <property type="evidence" value="ECO:0007669"/>
    <property type="project" value="InterPro"/>
</dbReference>
<evidence type="ECO:0000259" key="3">
    <source>
        <dbReference type="Pfam" id="PF02737"/>
    </source>
</evidence>
<dbReference type="SUPFAM" id="SSF63829">
    <property type="entry name" value="Calcium-dependent phosphotriesterase"/>
    <property type="match status" value="1"/>
</dbReference>
<sequence length="621" mass="67900">MSTTTTIPHPSKTRPIVIIGAGVLGRRMAAVFSSAGYSVHINDPSPSALEYARNYVSTHLHEFTTHTPKCPPPPGQISTFTSIPEAVSTAWLVIEAIPENLPLKQSLFADLHAHSPSDCILASNSSSFKSRLIGAHLPPSRRTLLLNMHFTMPPAIRTVELMTCGDTDERVFPMLSGVLTECGVIPVTARKESTGFIFNRLWAAIKREILIILAEGVSEPAEIDLLWREMFGQRESLPPCRLMDAVGLDTVANIEENYVEERGLDGILTVNWVREKFVKTGRVGRKAGGLGGLYPPELEVDGEKKEEEGEKPLLYLLDVGLGANTPDIENIPVAGRILKFQPGRAGTGTPVPIVMGQSLPDGIDVSQTAGRIFWTNMGRSTSTHDGSVHSATLDGQDICTLLPAGKVHTPKQLVVDDTTQHVYFCDREGMGVHRVRFDGSGHEVLVQTGALDSPAHRGDMTRWCVGITLDRKNGHVYWTQKGPSKAGKGRIFRAGLEMPAGQTAESRSDIELVLEGLPEPIDLELDEEEGFLYWTDRGEHPLGCSLNRVKIVSDSGKVMDESRKILARHFNEPIGLKLDKKGKKVYVTDLGGSLYIVNLKNGEKKVAWKDEGCYTGIALLV</sequence>
<comment type="caution">
    <text evidence="4">The sequence shown here is derived from an EMBL/GenBank/DDBJ whole genome shotgun (WGS) entry which is preliminary data.</text>
</comment>
<protein>
    <recommendedName>
        <fullName evidence="6">3-hydroxyacyl-CoA dehyrogenase</fullName>
    </recommendedName>
</protein>
<dbReference type="Gene3D" id="3.40.50.720">
    <property type="entry name" value="NAD(P)-binding Rossmann-like Domain"/>
    <property type="match status" value="1"/>
</dbReference>
<gene>
    <name evidence="4" type="ORF">BO83DRAFT_419758</name>
</gene>
<dbReference type="OrthoDB" id="5958943at2759"/>
<dbReference type="InterPro" id="IPR000033">
    <property type="entry name" value="LDLR_classB_rpt"/>
</dbReference>
<evidence type="ECO:0000259" key="2">
    <source>
        <dbReference type="Pfam" id="PF00725"/>
    </source>
</evidence>
<dbReference type="InterPro" id="IPR013328">
    <property type="entry name" value="6PGD_dom2"/>
</dbReference>
<evidence type="ECO:0000313" key="5">
    <source>
        <dbReference type="Proteomes" id="UP000246171"/>
    </source>
</evidence>
<dbReference type="SUPFAM" id="SSF48179">
    <property type="entry name" value="6-phosphogluconate dehydrogenase C-terminal domain-like"/>
    <property type="match status" value="1"/>
</dbReference>
<accession>A0A317UY77</accession>
<dbReference type="EMBL" id="MSFU01000025">
    <property type="protein sequence ID" value="PWY66299.1"/>
    <property type="molecule type" value="Genomic_DNA"/>
</dbReference>
<name>A0A317UY77_ASPEC</name>
<dbReference type="VEuPathDB" id="FungiDB:BO83DRAFT_419758"/>
<dbReference type="Pfam" id="PF00725">
    <property type="entry name" value="3HCDH"/>
    <property type="match status" value="1"/>
</dbReference>
<dbReference type="Proteomes" id="UP000246171">
    <property type="component" value="Unassembled WGS sequence"/>
</dbReference>
<dbReference type="SMART" id="SM00135">
    <property type="entry name" value="LY"/>
    <property type="match status" value="5"/>
</dbReference>
<evidence type="ECO:0000256" key="1">
    <source>
        <dbReference type="ARBA" id="ARBA00023002"/>
    </source>
</evidence>
<dbReference type="InterPro" id="IPR008927">
    <property type="entry name" value="6-PGluconate_DH-like_C_sf"/>
</dbReference>
<dbReference type="Gene3D" id="1.10.1040.10">
    <property type="entry name" value="N-(1-d-carboxylethyl)-l-norvaline Dehydrogenase, domain 2"/>
    <property type="match status" value="1"/>
</dbReference>
<dbReference type="SUPFAM" id="SSF51735">
    <property type="entry name" value="NAD(P)-binding Rossmann-fold domains"/>
    <property type="match status" value="1"/>
</dbReference>
<dbReference type="Gene3D" id="2.120.10.30">
    <property type="entry name" value="TolB, C-terminal domain"/>
    <property type="match status" value="2"/>
</dbReference>
<evidence type="ECO:0000313" key="4">
    <source>
        <dbReference type="EMBL" id="PWY66299.1"/>
    </source>
</evidence>
<dbReference type="GO" id="GO:0006631">
    <property type="term" value="P:fatty acid metabolic process"/>
    <property type="evidence" value="ECO:0007669"/>
    <property type="project" value="InterPro"/>
</dbReference>
<dbReference type="InterPro" id="IPR036291">
    <property type="entry name" value="NAD(P)-bd_dom_sf"/>
</dbReference>
<keyword evidence="5" id="KW-1185">Reference proteome</keyword>
<reference evidence="4" key="1">
    <citation type="submission" date="2016-12" db="EMBL/GenBank/DDBJ databases">
        <title>The genomes of Aspergillus section Nigri reveals drivers in fungal speciation.</title>
        <authorList>
            <consortium name="DOE Joint Genome Institute"/>
            <person name="Vesth T.C."/>
            <person name="Nybo J."/>
            <person name="Theobald S."/>
            <person name="Brandl J."/>
            <person name="Frisvad J.C."/>
            <person name="Nielsen K.F."/>
            <person name="Lyhne E.K."/>
            <person name="Kogle M.E."/>
            <person name="Kuo A."/>
            <person name="Riley R."/>
            <person name="Clum A."/>
            <person name="Nolan M."/>
            <person name="Lipzen A."/>
            <person name="Salamov A."/>
            <person name="Henrissat B."/>
            <person name="Wiebenga A."/>
            <person name="De vries R.P."/>
            <person name="Grigoriev I.V."/>
            <person name="Mortensen U.H."/>
            <person name="Andersen M.R."/>
            <person name="Baker S.E."/>
        </authorList>
    </citation>
    <scope>NUCLEOTIDE SEQUENCE</scope>
    <source>
        <strain evidence="4">CBS 122712</strain>
    </source>
</reference>
<dbReference type="GO" id="GO:0016616">
    <property type="term" value="F:oxidoreductase activity, acting on the CH-OH group of donors, NAD or NADP as acceptor"/>
    <property type="evidence" value="ECO:0007669"/>
    <property type="project" value="InterPro"/>
</dbReference>
<dbReference type="PANTHER" id="PTHR48075:SF3">
    <property type="entry name" value="3-HYDROXYACYL-COA DEHYDROGENASE"/>
    <property type="match status" value="1"/>
</dbReference>
<dbReference type="InterPro" id="IPR006176">
    <property type="entry name" value="3-OHacyl-CoA_DH_NAD-bd"/>
</dbReference>
<dbReference type="InterPro" id="IPR006108">
    <property type="entry name" value="3HC_DH_C"/>
</dbReference>
<dbReference type="InterPro" id="IPR011042">
    <property type="entry name" value="6-blade_b-propeller_TolB-like"/>
</dbReference>
<proteinExistence type="predicted"/>
<organism evidence="4 5">
    <name type="scientific">Aspergillus eucalypticola (strain CBS 122712 / IBT 29274)</name>
    <dbReference type="NCBI Taxonomy" id="1448314"/>
    <lineage>
        <taxon>Eukaryota</taxon>
        <taxon>Fungi</taxon>
        <taxon>Dikarya</taxon>
        <taxon>Ascomycota</taxon>
        <taxon>Pezizomycotina</taxon>
        <taxon>Eurotiomycetes</taxon>
        <taxon>Eurotiomycetidae</taxon>
        <taxon>Eurotiales</taxon>
        <taxon>Aspergillaceae</taxon>
        <taxon>Aspergillus</taxon>
        <taxon>Aspergillus subgen. Circumdati</taxon>
    </lineage>
</organism>
<dbReference type="GeneID" id="37056857"/>
<evidence type="ECO:0008006" key="6">
    <source>
        <dbReference type="Google" id="ProtNLM"/>
    </source>
</evidence>
<dbReference type="RefSeq" id="XP_025384950.1">
    <property type="nucleotide sequence ID" value="XM_025534895.1"/>
</dbReference>
<dbReference type="Pfam" id="PF02737">
    <property type="entry name" value="3HCDH_N"/>
    <property type="match status" value="1"/>
</dbReference>
<dbReference type="AlphaFoldDB" id="A0A317UY77"/>
<feature type="domain" description="3-hydroxyacyl-CoA dehydrogenase C-terminal" evidence="2">
    <location>
        <begin position="195"/>
        <end position="288"/>
    </location>
</feature>
<feature type="domain" description="3-hydroxyacyl-CoA dehydrogenase NAD binding" evidence="3">
    <location>
        <begin position="16"/>
        <end position="191"/>
    </location>
</feature>
<dbReference type="PANTHER" id="PTHR48075">
    <property type="entry name" value="3-HYDROXYACYL-COA DEHYDROGENASE FAMILY PROTEIN"/>
    <property type="match status" value="1"/>
</dbReference>